<evidence type="ECO:0000259" key="4">
    <source>
        <dbReference type="PROSITE" id="PS50195"/>
    </source>
</evidence>
<dbReference type="InterPro" id="IPR040842">
    <property type="entry name" value="SNX17/31_FERM"/>
</dbReference>
<dbReference type="Pfam" id="PF21271">
    <property type="entry name" value="SNX17-31_F2_FERM"/>
    <property type="match status" value="1"/>
</dbReference>
<proteinExistence type="inferred from homology"/>
<dbReference type="PROSITE" id="PS50195">
    <property type="entry name" value="PX"/>
    <property type="match status" value="1"/>
</dbReference>
<dbReference type="GO" id="GO:0006886">
    <property type="term" value="P:intracellular protein transport"/>
    <property type="evidence" value="ECO:0007669"/>
    <property type="project" value="TreeGrafter"/>
</dbReference>
<dbReference type="InterPro" id="IPR048763">
    <property type="entry name" value="SNX17-31_FERM_F1"/>
</dbReference>
<keyword evidence="6" id="KW-1185">Reference proteome</keyword>
<dbReference type="InterPro" id="IPR036871">
    <property type="entry name" value="PX_dom_sf"/>
</dbReference>
<gene>
    <name evidence="5" type="ORF">GDO86_010836</name>
</gene>
<dbReference type="GO" id="GO:0035091">
    <property type="term" value="F:phosphatidylinositol binding"/>
    <property type="evidence" value="ECO:0007669"/>
    <property type="project" value="InterPro"/>
</dbReference>
<dbReference type="OrthoDB" id="5772781at2759"/>
<accession>A0A8T2J981</accession>
<dbReference type="SUPFAM" id="SSF64268">
    <property type="entry name" value="PX domain"/>
    <property type="match status" value="1"/>
</dbReference>
<protein>
    <recommendedName>
        <fullName evidence="4">PX domain-containing protein</fullName>
    </recommendedName>
</protein>
<evidence type="ECO:0000256" key="3">
    <source>
        <dbReference type="ARBA" id="ARBA00022927"/>
    </source>
</evidence>
<dbReference type="Gene3D" id="2.30.29.30">
    <property type="entry name" value="Pleckstrin-homology domain (PH domain)/Phosphotyrosine-binding domain (PTB)"/>
    <property type="match status" value="1"/>
</dbReference>
<keyword evidence="3" id="KW-0653">Protein transport</keyword>
<dbReference type="PANTHER" id="PTHR12431:SF15">
    <property type="entry name" value="SORTING NEXIN-31"/>
    <property type="match status" value="1"/>
</dbReference>
<dbReference type="FunFam" id="1.20.80.60:FF:000001">
    <property type="entry name" value="Sorting nexin-17 isoform1"/>
    <property type="match status" value="1"/>
</dbReference>
<evidence type="ECO:0000313" key="6">
    <source>
        <dbReference type="Proteomes" id="UP000812440"/>
    </source>
</evidence>
<dbReference type="PANTHER" id="PTHR12431">
    <property type="entry name" value="SORTING NEXIN 17 AND 27"/>
    <property type="match status" value="1"/>
</dbReference>
<dbReference type="AlphaFoldDB" id="A0A8T2J981"/>
<sequence>MTKTMAEERRLQLEQYLQQIVSDPVLTSSEMFIEYFKKLQMDTFNMPTVQIILRVFLPDGSPVELNIQTSDNAERVLQAAIYRLSVSRELTEYFSLFITHKEANGPFTVVKRIAGFELPFLTIWNLEDDLFQIEIRKWYMTPSTDAMLMGSSNAIHLLYIQAVQEFQMNWTRPTKEQKQELESLLEKGNKCEFLELTQKVEFYGYLQVGSCTSNYPEPDSEVTVSIGSNEMNCCFQTPGGHTENLRLNIKDLNCWHVNLFQPKKPEVLSTNHQQLEFKFQYGQGSSPRWITIRTGQAFLLSTYLKKILLEFPVQKFKEELEIVSFKDLRC</sequence>
<dbReference type="Pfam" id="PF21273">
    <property type="entry name" value="SNX17-27-31_F1_FERM"/>
    <property type="match status" value="1"/>
</dbReference>
<feature type="domain" description="PX" evidence="4">
    <location>
        <begin position="1"/>
        <end position="43"/>
    </location>
</feature>
<dbReference type="GO" id="GO:0032456">
    <property type="term" value="P:endocytic recycling"/>
    <property type="evidence" value="ECO:0007669"/>
    <property type="project" value="TreeGrafter"/>
</dbReference>
<comment type="similarity">
    <text evidence="1">Belongs to the sorting nexin family.</text>
</comment>
<evidence type="ECO:0000256" key="2">
    <source>
        <dbReference type="ARBA" id="ARBA00022448"/>
    </source>
</evidence>
<dbReference type="InterPro" id="IPR001683">
    <property type="entry name" value="PX_dom"/>
</dbReference>
<dbReference type="InterPro" id="IPR011993">
    <property type="entry name" value="PH-like_dom_sf"/>
</dbReference>
<name>A0A8T2J981_9PIPI</name>
<organism evidence="5 6">
    <name type="scientific">Hymenochirus boettgeri</name>
    <name type="common">Congo dwarf clawed frog</name>
    <dbReference type="NCBI Taxonomy" id="247094"/>
    <lineage>
        <taxon>Eukaryota</taxon>
        <taxon>Metazoa</taxon>
        <taxon>Chordata</taxon>
        <taxon>Craniata</taxon>
        <taxon>Vertebrata</taxon>
        <taxon>Euteleostomi</taxon>
        <taxon>Amphibia</taxon>
        <taxon>Batrachia</taxon>
        <taxon>Anura</taxon>
        <taxon>Pipoidea</taxon>
        <taxon>Pipidae</taxon>
        <taxon>Pipinae</taxon>
        <taxon>Hymenochirus</taxon>
    </lineage>
</organism>
<dbReference type="InterPro" id="IPR048767">
    <property type="entry name" value="SNX17-31_FERM_F2"/>
</dbReference>
<dbReference type="Gene3D" id="3.30.1520.10">
    <property type="entry name" value="Phox-like domain"/>
    <property type="match status" value="1"/>
</dbReference>
<dbReference type="Pfam" id="PF18116">
    <property type="entry name" value="SNX17_FERM_C"/>
    <property type="match status" value="1"/>
</dbReference>
<dbReference type="EMBL" id="JAACNH010000005">
    <property type="protein sequence ID" value="KAG8441805.1"/>
    <property type="molecule type" value="Genomic_DNA"/>
</dbReference>
<dbReference type="Proteomes" id="UP000812440">
    <property type="component" value="Chromosome 6"/>
</dbReference>
<reference evidence="5" key="1">
    <citation type="thesis" date="2020" institute="ProQuest LLC" country="789 East Eisenhower Parkway, Ann Arbor, MI, USA">
        <title>Comparative Genomics and Chromosome Evolution.</title>
        <authorList>
            <person name="Mudd A.B."/>
        </authorList>
    </citation>
    <scope>NUCLEOTIDE SEQUENCE</scope>
    <source>
        <strain evidence="5">Female2</strain>
        <tissue evidence="5">Blood</tissue>
    </source>
</reference>
<dbReference type="Gene3D" id="3.10.20.90">
    <property type="entry name" value="Phosphatidylinositol 3-kinase Catalytic Subunit, Chain A, domain 1"/>
    <property type="match status" value="1"/>
</dbReference>
<evidence type="ECO:0000313" key="5">
    <source>
        <dbReference type="EMBL" id="KAG8441805.1"/>
    </source>
</evidence>
<dbReference type="GO" id="GO:0005769">
    <property type="term" value="C:early endosome"/>
    <property type="evidence" value="ECO:0007669"/>
    <property type="project" value="TreeGrafter"/>
</dbReference>
<keyword evidence="2" id="KW-0813">Transport</keyword>
<evidence type="ECO:0000256" key="1">
    <source>
        <dbReference type="ARBA" id="ARBA00010883"/>
    </source>
</evidence>
<dbReference type="Pfam" id="PF00787">
    <property type="entry name" value="PX"/>
    <property type="match status" value="1"/>
</dbReference>
<dbReference type="Gene3D" id="1.20.80.60">
    <property type="match status" value="1"/>
</dbReference>
<comment type="caution">
    <text evidence="5">The sequence shown here is derived from an EMBL/GenBank/DDBJ whole genome shotgun (WGS) entry which is preliminary data.</text>
</comment>